<dbReference type="Gene3D" id="2.30.110.10">
    <property type="entry name" value="Electron Transport, Fmn-binding Protein, Chain A"/>
    <property type="match status" value="1"/>
</dbReference>
<dbReference type="PANTHER" id="PTHR35176">
    <property type="entry name" value="HEME OXYGENASE HI_0854-RELATED"/>
    <property type="match status" value="1"/>
</dbReference>
<dbReference type="InterPro" id="IPR052019">
    <property type="entry name" value="F420H2_bilvrd_red/Heme_oxyg"/>
</dbReference>
<dbReference type="InterPro" id="IPR011576">
    <property type="entry name" value="Pyridox_Oxase_N"/>
</dbReference>
<dbReference type="InterPro" id="IPR014419">
    <property type="entry name" value="HutZ"/>
</dbReference>
<name>A0AA96JUL3_9BACT</name>
<dbReference type="EMBL" id="CP116968">
    <property type="protein sequence ID" value="WNM60195.1"/>
    <property type="molecule type" value="Genomic_DNA"/>
</dbReference>
<accession>A0AA96JUL3</accession>
<evidence type="ECO:0000256" key="1">
    <source>
        <dbReference type="ARBA" id="ARBA00023002"/>
    </source>
</evidence>
<protein>
    <submittedName>
        <fullName evidence="3">Pyridoxamine 5'-phosphate oxidase family protein</fullName>
    </submittedName>
</protein>
<reference evidence="3 4" key="1">
    <citation type="submission" date="2023-01" db="EMBL/GenBank/DDBJ databases">
        <title>Cultivation and genomic characterization of new, ubiquitous marine nitrite-oxidizing bacteria from the Nitrospirales.</title>
        <authorList>
            <person name="Mueller A.J."/>
            <person name="Daebeler A."/>
            <person name="Herbold C.W."/>
            <person name="Kirkegaard R.H."/>
            <person name="Daims H."/>
        </authorList>
    </citation>
    <scope>NUCLEOTIDE SEQUENCE [LARGE SCALE GENOMIC DNA]</scope>
    <source>
        <strain evidence="3 4">DK</strain>
    </source>
</reference>
<gene>
    <name evidence="3" type="ORF">PQG83_10490</name>
</gene>
<dbReference type="PANTHER" id="PTHR35176:SF6">
    <property type="entry name" value="HEME OXYGENASE HI_0854-RELATED"/>
    <property type="match status" value="1"/>
</dbReference>
<keyword evidence="1" id="KW-0560">Oxidoreductase</keyword>
<evidence type="ECO:0000313" key="3">
    <source>
        <dbReference type="EMBL" id="WNM60195.1"/>
    </source>
</evidence>
<keyword evidence="4" id="KW-1185">Reference proteome</keyword>
<feature type="domain" description="Pyridoxamine 5'-phosphate oxidase N-terminal" evidence="2">
    <location>
        <begin position="14"/>
        <end position="139"/>
    </location>
</feature>
<evidence type="ECO:0000313" key="4">
    <source>
        <dbReference type="Proteomes" id="UP001302494"/>
    </source>
</evidence>
<sequence>MNDEQPATVCTSLIDGMQSLQLSTVGVDGTPHCSYTPYLHRASGSFYIFVSQLATHTRHLLANRTVAIMIIADEQSTPQIFARTRVQYVCEAVQIPPDHPEYESVLDDYQERHGKMAGLLRQLPDFVLFQLHTKSGQFVMGFGKAYTLTGDNLSVFEHSRTG</sequence>
<dbReference type="AlphaFoldDB" id="A0AA96JUL3"/>
<proteinExistence type="predicted"/>
<dbReference type="InterPro" id="IPR012349">
    <property type="entry name" value="Split_barrel_FMN-bd"/>
</dbReference>
<organism evidence="3 4">
    <name type="scientific">Candidatus Nitrospira neomarina</name>
    <dbReference type="NCBI Taxonomy" id="3020899"/>
    <lineage>
        <taxon>Bacteria</taxon>
        <taxon>Pseudomonadati</taxon>
        <taxon>Nitrospirota</taxon>
        <taxon>Nitrospiria</taxon>
        <taxon>Nitrospirales</taxon>
        <taxon>Nitrospiraceae</taxon>
        <taxon>Nitrospira</taxon>
    </lineage>
</organism>
<dbReference type="GO" id="GO:0070967">
    <property type="term" value="F:coenzyme F420 binding"/>
    <property type="evidence" value="ECO:0007669"/>
    <property type="project" value="TreeGrafter"/>
</dbReference>
<dbReference type="Proteomes" id="UP001302494">
    <property type="component" value="Chromosome"/>
</dbReference>
<dbReference type="Pfam" id="PF01243">
    <property type="entry name" value="PNPOx_N"/>
    <property type="match status" value="1"/>
</dbReference>
<dbReference type="SUPFAM" id="SSF50475">
    <property type="entry name" value="FMN-binding split barrel"/>
    <property type="match status" value="1"/>
</dbReference>
<evidence type="ECO:0000259" key="2">
    <source>
        <dbReference type="Pfam" id="PF01243"/>
    </source>
</evidence>
<dbReference type="RefSeq" id="WP_312740637.1">
    <property type="nucleotide sequence ID" value="NZ_CP116968.1"/>
</dbReference>
<dbReference type="GO" id="GO:0005829">
    <property type="term" value="C:cytosol"/>
    <property type="evidence" value="ECO:0007669"/>
    <property type="project" value="TreeGrafter"/>
</dbReference>
<dbReference type="GO" id="GO:0016627">
    <property type="term" value="F:oxidoreductase activity, acting on the CH-CH group of donors"/>
    <property type="evidence" value="ECO:0007669"/>
    <property type="project" value="TreeGrafter"/>
</dbReference>
<dbReference type="PIRSF" id="PIRSF004633">
    <property type="entry name" value="UCP_PLP_oxd"/>
    <property type="match status" value="1"/>
</dbReference>
<dbReference type="KEGG" id="nneo:PQG83_10490"/>